<evidence type="ECO:0000256" key="3">
    <source>
        <dbReference type="PROSITE-ProRule" id="PRU00089"/>
    </source>
</evidence>
<organism evidence="6 7">
    <name type="scientific">Zancudomyces culisetae</name>
    <name type="common">Gut fungus</name>
    <name type="synonym">Smittium culisetae</name>
    <dbReference type="NCBI Taxonomy" id="1213189"/>
    <lineage>
        <taxon>Eukaryota</taxon>
        <taxon>Fungi</taxon>
        <taxon>Fungi incertae sedis</taxon>
        <taxon>Zoopagomycota</taxon>
        <taxon>Kickxellomycotina</taxon>
        <taxon>Harpellomycetes</taxon>
        <taxon>Harpellales</taxon>
        <taxon>Legeriomycetaceae</taxon>
        <taxon>Zancudomyces</taxon>
    </lineage>
</organism>
<dbReference type="GO" id="GO:0030154">
    <property type="term" value="P:cell differentiation"/>
    <property type="evidence" value="ECO:0007669"/>
    <property type="project" value="TreeGrafter"/>
</dbReference>
<dbReference type="AlphaFoldDB" id="A0A1R1PR79"/>
<dbReference type="InterPro" id="IPR001766">
    <property type="entry name" value="Fork_head_dom"/>
</dbReference>
<evidence type="ECO:0000256" key="4">
    <source>
        <dbReference type="SAM" id="MobiDB-lite"/>
    </source>
</evidence>
<dbReference type="GO" id="GO:0000981">
    <property type="term" value="F:DNA-binding transcription factor activity, RNA polymerase II-specific"/>
    <property type="evidence" value="ECO:0007669"/>
    <property type="project" value="TreeGrafter"/>
</dbReference>
<dbReference type="PRINTS" id="PR00053">
    <property type="entry name" value="FORKHEAD"/>
</dbReference>
<evidence type="ECO:0000313" key="6">
    <source>
        <dbReference type="EMBL" id="OMH83413.1"/>
    </source>
</evidence>
<feature type="domain" description="Fork-head" evidence="5">
    <location>
        <begin position="135"/>
        <end position="228"/>
    </location>
</feature>
<dbReference type="EMBL" id="LSSK01000416">
    <property type="protein sequence ID" value="OMH83413.1"/>
    <property type="molecule type" value="Genomic_DNA"/>
</dbReference>
<dbReference type="PROSITE" id="PS50039">
    <property type="entry name" value="FORK_HEAD_3"/>
    <property type="match status" value="1"/>
</dbReference>
<dbReference type="SUPFAM" id="SSF46785">
    <property type="entry name" value="Winged helix' DNA-binding domain"/>
    <property type="match status" value="1"/>
</dbReference>
<reference evidence="7" key="1">
    <citation type="submission" date="2017-01" db="EMBL/GenBank/DDBJ databases">
        <authorList>
            <person name="Wang Y."/>
            <person name="White M."/>
            <person name="Kvist S."/>
            <person name="Moncalvo J.-M."/>
        </authorList>
    </citation>
    <scope>NUCLEOTIDE SEQUENCE [LARGE SCALE GENOMIC DNA]</scope>
    <source>
        <strain evidence="7">COL-18-3</strain>
    </source>
</reference>
<dbReference type="GO" id="GO:0005634">
    <property type="term" value="C:nucleus"/>
    <property type="evidence" value="ECO:0007669"/>
    <property type="project" value="UniProtKB-SubCell"/>
</dbReference>
<feature type="DNA-binding region" description="Fork-head" evidence="3">
    <location>
        <begin position="135"/>
        <end position="228"/>
    </location>
</feature>
<dbReference type="InterPro" id="IPR050211">
    <property type="entry name" value="FOX_domain-containing"/>
</dbReference>
<sequence>MNSSFNFSKEITVSEQNPSIPNKMGNPSNGIGFAPSYGAPLICAPSSNVSQFNSATYKANTIKPEFYSRASGASGFNNTMMMSSGYVNYQEMLSLRGYGFNRYYPTQGGYYKDQLGFTNRARYSQQASDSGFLNKPDYSYASLIAQALDDSADKRKTLNDIYEWILKKYPYFKDHQGWQNSIRHNLSLNKGFTKVKRGDSIPGKGSFWTFTPGYEKMLVDGVFKTIRSRAKICNGSTEIKNNTVLDNVPPVKDENQGVQASDEDTKTALMKSEDTLVETKSEDTMQAVVSEPSTGCSITEVGETLQECENNRKPAIPSAESVKGRPLALSLVPTIQPKRSLSSLEDNLAAYIDLPSPTKRRKANTNSTTGAKSIKSNRLTKSCDRPSIKIAQKRNKPSRLTNLTPSRSASTPASAFPLLSQSLSARALEGNTSPVDLLSSSLTTSVNPSTNSNAKLQDTCDTINQKCLTDSFPLSIETQSAVSSPSHITLNTQQSFESVQNNGFGTDLSQLLSEYSTIRNLSPGTFSNSTFVSSPEQPVNSSQPTIGSDSMQSLSTTFGMLQNSVQSCFGQDCLFGTFSSAFANSLVSAENYTCSITDPNNTFSSSSTLISPLESDANLAGESFLSDVTLGTIGLAPSSLPFVGSSHPFSEFTGIPSLRKPTEIKLSEYITEDAINSLMTPLDSFHNTNAPLASLPF</sequence>
<dbReference type="Gene3D" id="1.10.10.10">
    <property type="entry name" value="Winged helix-like DNA-binding domain superfamily/Winged helix DNA-binding domain"/>
    <property type="match status" value="1"/>
</dbReference>
<dbReference type="SMART" id="SM00339">
    <property type="entry name" value="FH"/>
    <property type="match status" value="1"/>
</dbReference>
<feature type="compositionally biased region" description="Low complexity" evidence="4">
    <location>
        <begin position="404"/>
        <end position="414"/>
    </location>
</feature>
<keyword evidence="2 3" id="KW-0539">Nucleus</keyword>
<keyword evidence="7" id="KW-1185">Reference proteome</keyword>
<comment type="caution">
    <text evidence="6">The sequence shown here is derived from an EMBL/GenBank/DDBJ whole genome shotgun (WGS) entry which is preliminary data.</text>
</comment>
<dbReference type="InterPro" id="IPR030456">
    <property type="entry name" value="TF_fork_head_CS_2"/>
</dbReference>
<evidence type="ECO:0000313" key="7">
    <source>
        <dbReference type="Proteomes" id="UP000188320"/>
    </source>
</evidence>
<evidence type="ECO:0000256" key="2">
    <source>
        <dbReference type="ARBA" id="ARBA00023242"/>
    </source>
</evidence>
<dbReference type="PANTHER" id="PTHR11829">
    <property type="entry name" value="FORKHEAD BOX PROTEIN"/>
    <property type="match status" value="1"/>
</dbReference>
<feature type="region of interest" description="Disordered" evidence="4">
    <location>
        <begin position="358"/>
        <end position="414"/>
    </location>
</feature>
<dbReference type="PANTHER" id="PTHR11829:SF343">
    <property type="entry name" value="FORK-HEAD DOMAIN-CONTAINING PROTEIN"/>
    <property type="match status" value="1"/>
</dbReference>
<proteinExistence type="predicted"/>
<feature type="compositionally biased region" description="Polar residues" evidence="4">
    <location>
        <begin position="364"/>
        <end position="380"/>
    </location>
</feature>
<feature type="region of interest" description="Disordered" evidence="4">
    <location>
        <begin position="1"/>
        <end position="21"/>
    </location>
</feature>
<dbReference type="Pfam" id="PF00250">
    <property type="entry name" value="Forkhead"/>
    <property type="match status" value="1"/>
</dbReference>
<dbReference type="InterPro" id="IPR036390">
    <property type="entry name" value="WH_DNA-bd_sf"/>
</dbReference>
<dbReference type="FunFam" id="1.10.10.10:FF:000135">
    <property type="entry name" value="forkhead box protein G1"/>
    <property type="match status" value="1"/>
</dbReference>
<comment type="subcellular location">
    <subcellularLocation>
        <location evidence="3">Nucleus</location>
    </subcellularLocation>
</comment>
<evidence type="ECO:0000259" key="5">
    <source>
        <dbReference type="PROSITE" id="PS50039"/>
    </source>
</evidence>
<name>A0A1R1PR79_ZANCU</name>
<dbReference type="CDD" id="cd00059">
    <property type="entry name" value="FH_FOX"/>
    <property type="match status" value="1"/>
</dbReference>
<dbReference type="GO" id="GO:0009653">
    <property type="term" value="P:anatomical structure morphogenesis"/>
    <property type="evidence" value="ECO:0007669"/>
    <property type="project" value="TreeGrafter"/>
</dbReference>
<keyword evidence="1 3" id="KW-0238">DNA-binding</keyword>
<dbReference type="GO" id="GO:0000978">
    <property type="term" value="F:RNA polymerase II cis-regulatory region sequence-specific DNA binding"/>
    <property type="evidence" value="ECO:0007669"/>
    <property type="project" value="TreeGrafter"/>
</dbReference>
<dbReference type="InterPro" id="IPR036388">
    <property type="entry name" value="WH-like_DNA-bd_sf"/>
</dbReference>
<accession>A0A1R1PR79</accession>
<dbReference type="PROSITE" id="PS00658">
    <property type="entry name" value="FORK_HEAD_2"/>
    <property type="match status" value="1"/>
</dbReference>
<protein>
    <submittedName>
        <fullName evidence="6">Forkhead box protein L1</fullName>
    </submittedName>
</protein>
<gene>
    <name evidence="6" type="ORF">AX774_g3079</name>
</gene>
<evidence type="ECO:0000256" key="1">
    <source>
        <dbReference type="ARBA" id="ARBA00023125"/>
    </source>
</evidence>
<dbReference type="OrthoDB" id="5954824at2759"/>
<dbReference type="Proteomes" id="UP000188320">
    <property type="component" value="Unassembled WGS sequence"/>
</dbReference>